<dbReference type="PANTHER" id="PTHR18964:SF149">
    <property type="entry name" value="BIFUNCTIONAL UDP-N-ACETYLGLUCOSAMINE 2-EPIMERASE_N-ACETYLMANNOSAMINE KINASE"/>
    <property type="match status" value="1"/>
</dbReference>
<comment type="caution">
    <text evidence="2">The sequence shown here is derived from an EMBL/GenBank/DDBJ whole genome shotgun (WGS) entry which is preliminary data.</text>
</comment>
<evidence type="ECO:0000256" key="1">
    <source>
        <dbReference type="ARBA" id="ARBA00006479"/>
    </source>
</evidence>
<protein>
    <submittedName>
        <fullName evidence="2">ROK family protein</fullName>
    </submittedName>
</protein>
<dbReference type="AlphaFoldDB" id="A0A0M2HK50"/>
<dbReference type="SUPFAM" id="SSF46785">
    <property type="entry name" value="Winged helix' DNA-binding domain"/>
    <property type="match status" value="1"/>
</dbReference>
<dbReference type="InterPro" id="IPR000600">
    <property type="entry name" value="ROK"/>
</dbReference>
<accession>A0A0M2HK50</accession>
<keyword evidence="3" id="KW-1185">Reference proteome</keyword>
<proteinExistence type="inferred from homology"/>
<dbReference type="EMBL" id="JYJA01000024">
    <property type="protein sequence ID" value="KJL44735.1"/>
    <property type="molecule type" value="Genomic_DNA"/>
</dbReference>
<dbReference type="Gene3D" id="3.30.420.40">
    <property type="match status" value="2"/>
</dbReference>
<reference evidence="2 3" key="1">
    <citation type="submission" date="2015-02" db="EMBL/GenBank/DDBJ databases">
        <title>Draft genome sequences of ten Microbacterium spp. with emphasis on heavy metal contaminated environments.</title>
        <authorList>
            <person name="Corretto E."/>
        </authorList>
    </citation>
    <scope>NUCLEOTIDE SEQUENCE [LARGE SCALE GENOMIC DNA]</scope>
    <source>
        <strain evidence="2 3">DSM 8608</strain>
    </source>
</reference>
<evidence type="ECO:0000313" key="3">
    <source>
        <dbReference type="Proteomes" id="UP000034098"/>
    </source>
</evidence>
<evidence type="ECO:0000313" key="2">
    <source>
        <dbReference type="EMBL" id="KJL44735.1"/>
    </source>
</evidence>
<dbReference type="PATRIC" id="fig|69370.6.peg.717"/>
<sequence length="404" mass="41638">MSQSLLTPTALRRASLDAVLGFAWDAEALTASDVIEHVGLTRSTAIDVIDELVERGLLAELPNARAVGEYQKGRPARRFAFRADTGCVVGLDAGRARLTATVADLRGATRVVRHLSADAPQDSPEDRRRDAARVVDDALAAAGITRTDVVALCVGVPAPVDRNGSSPSHRDDFWRRMNPSFGELFGEWVPIVRVENDASLAAVAERAVGAAVGYDDFVTLLAGERLGAGVWVDGTLLRGAHGGAAEMVAFDHVAGVEGAWGLGHRVAELARRAVAKGSLPSSSALRALDSAQIDAKTVLALAAEGDAGAVVVARQVGETLAVIAGVLGSLFDSRRIIVSGAVAAGAAPLIDAALDALPQELDLPAPEIVASDLGADIVSVGAVRAAVEAARTGALDLPRFAAAS</sequence>
<dbReference type="InterPro" id="IPR036388">
    <property type="entry name" value="WH-like_DNA-bd_sf"/>
</dbReference>
<name>A0A0M2HK50_MICTR</name>
<dbReference type="InterPro" id="IPR043129">
    <property type="entry name" value="ATPase_NBD"/>
</dbReference>
<dbReference type="Pfam" id="PF00480">
    <property type="entry name" value="ROK"/>
    <property type="match status" value="1"/>
</dbReference>
<gene>
    <name evidence="2" type="ORF">RS82_00694</name>
</gene>
<dbReference type="PANTHER" id="PTHR18964">
    <property type="entry name" value="ROK (REPRESSOR, ORF, KINASE) FAMILY"/>
    <property type="match status" value="1"/>
</dbReference>
<dbReference type="OrthoDB" id="37575at2"/>
<organism evidence="2 3">
    <name type="scientific">Microbacterium trichothecenolyticum</name>
    <name type="common">Aureobacterium trichothecenolyticum</name>
    <dbReference type="NCBI Taxonomy" id="69370"/>
    <lineage>
        <taxon>Bacteria</taxon>
        <taxon>Bacillati</taxon>
        <taxon>Actinomycetota</taxon>
        <taxon>Actinomycetes</taxon>
        <taxon>Micrococcales</taxon>
        <taxon>Microbacteriaceae</taxon>
        <taxon>Microbacterium</taxon>
    </lineage>
</organism>
<dbReference type="SUPFAM" id="SSF53067">
    <property type="entry name" value="Actin-like ATPase domain"/>
    <property type="match status" value="1"/>
</dbReference>
<comment type="similarity">
    <text evidence="1">Belongs to the ROK (NagC/XylR) family.</text>
</comment>
<dbReference type="Gene3D" id="1.10.10.10">
    <property type="entry name" value="Winged helix-like DNA-binding domain superfamily/Winged helix DNA-binding domain"/>
    <property type="match status" value="1"/>
</dbReference>
<dbReference type="InterPro" id="IPR036390">
    <property type="entry name" value="WH_DNA-bd_sf"/>
</dbReference>
<dbReference type="RefSeq" id="WP_045296911.1">
    <property type="nucleotide sequence ID" value="NZ_JYJA01000024.1"/>
</dbReference>
<dbReference type="Proteomes" id="UP000034098">
    <property type="component" value="Unassembled WGS sequence"/>
</dbReference>